<gene>
    <name evidence="1" type="ORF">E5333_14375</name>
</gene>
<dbReference type="Proteomes" id="UP000306630">
    <property type="component" value="Unassembled WGS sequence"/>
</dbReference>
<proteinExistence type="predicted"/>
<dbReference type="Gene3D" id="3.30.420.10">
    <property type="entry name" value="Ribonuclease H-like superfamily/Ribonuclease H"/>
    <property type="match status" value="1"/>
</dbReference>
<keyword evidence="1" id="KW-0808">Transferase</keyword>
<dbReference type="EMBL" id="SRYD01000081">
    <property type="protein sequence ID" value="TGY68979.1"/>
    <property type="molecule type" value="Genomic_DNA"/>
</dbReference>
<sequence length="697" mass="80655">MEYYNGIVCVTYNDLLSTDGGEAIMKRETLRKVLYRNEHLRVVCAVGQTGYARIDYYALPQRYRNRFEAKYGDPRKLLEDEIRREKLSLDADPRARDYYRTYTYIKNGTEATLTDVLQERYTLNATVLNRLWATLNDRKVMRKSRGGSIAGIWDTIYAESEELRDLYGHTLPSAPARLKAVMNRYQKEGYRALISGKVGNRSAAVITPEAKSYIIALKRSVKPRYTDRQILEVYNKEADSRGWGALKDADYLHAWLGRPEIEPLWYDAVHGELAASQRYGRKHRTEMASMRDSLWYGDGTRLNLYYREHVKGRGWVVKTMQVYEVIDAYSEVMLGYHISETENAEAQYNALRMAVQTSGCRPYEFVHDNQGGHKKIGEWLDKIARVRRPTAPYSGQSKTIESVFGRFQAEILHQDWRFTGQNITARKASSRPNLEFIKANIDRLYTLDELKEAYAEARRRWNEGKHHATGLPRMEMYRTSVNPATEPVSIEDMVDMFWLTTARPSAYTDSGITVQVAGRKYHYEVMAAPGQPDHAFLRENLGRKFYVKYDPSDMLSVRLYTMDKDGSMRFVRIAEPYIKIHRAIQEQQEGERAFIAANIEANRQSRIERQIAARTIERECGMSVEEAGLRRPLMAGMPKARETEGEIEREVRRRTRRYSAEPELLDPGRLGKKISNMLYSDLPGEVVFDQRKVAGKL</sequence>
<comment type="caution">
    <text evidence="1">The sequence shown here is derived from an EMBL/GenBank/DDBJ whole genome shotgun (WGS) entry which is preliminary data.</text>
</comment>
<accession>A0A4V3RSY8</accession>
<name>A0A4V3RSY8_9BACT</name>
<dbReference type="AlphaFoldDB" id="A0A4V3RSY8"/>
<dbReference type="RefSeq" id="WP_135993945.1">
    <property type="nucleotide sequence ID" value="NZ_SRYD01000081.1"/>
</dbReference>
<evidence type="ECO:0000313" key="1">
    <source>
        <dbReference type="EMBL" id="TGY68979.1"/>
    </source>
</evidence>
<organism evidence="1 2">
    <name type="scientific">Muribaculum intestinale</name>
    <dbReference type="NCBI Taxonomy" id="1796646"/>
    <lineage>
        <taxon>Bacteria</taxon>
        <taxon>Pseudomonadati</taxon>
        <taxon>Bacteroidota</taxon>
        <taxon>Bacteroidia</taxon>
        <taxon>Bacteroidales</taxon>
        <taxon>Muribaculaceae</taxon>
        <taxon>Muribaculum</taxon>
    </lineage>
</organism>
<dbReference type="InterPro" id="IPR012337">
    <property type="entry name" value="RNaseH-like_sf"/>
</dbReference>
<dbReference type="GO" id="GO:0016301">
    <property type="term" value="F:kinase activity"/>
    <property type="evidence" value="ECO:0007669"/>
    <property type="project" value="UniProtKB-KW"/>
</dbReference>
<reference evidence="1 2" key="1">
    <citation type="submission" date="2019-04" db="EMBL/GenBank/DDBJ databases">
        <title>Microbes associate with the intestines of laboratory mice.</title>
        <authorList>
            <person name="Navarre W."/>
            <person name="Wong E."/>
            <person name="Huang K."/>
            <person name="Tropini C."/>
            <person name="Ng K."/>
            <person name="Yu B."/>
        </authorList>
    </citation>
    <scope>NUCLEOTIDE SEQUENCE [LARGE SCALE GENOMIC DNA]</scope>
    <source>
        <strain evidence="1 2">NM06_A21</strain>
    </source>
</reference>
<dbReference type="SUPFAM" id="SSF53098">
    <property type="entry name" value="Ribonuclease H-like"/>
    <property type="match status" value="1"/>
</dbReference>
<dbReference type="InterPro" id="IPR036397">
    <property type="entry name" value="RNaseH_sf"/>
</dbReference>
<dbReference type="GO" id="GO:0003676">
    <property type="term" value="F:nucleic acid binding"/>
    <property type="evidence" value="ECO:0007669"/>
    <property type="project" value="InterPro"/>
</dbReference>
<evidence type="ECO:0000313" key="2">
    <source>
        <dbReference type="Proteomes" id="UP000306630"/>
    </source>
</evidence>
<protein>
    <submittedName>
        <fullName evidence="1">Kinase</fullName>
    </submittedName>
</protein>
<keyword evidence="1" id="KW-0418">Kinase</keyword>